<reference evidence="2" key="1">
    <citation type="submission" date="2014-11" db="EMBL/GenBank/DDBJ databases">
        <authorList>
            <person name="Amaro Gonzalez C."/>
        </authorList>
    </citation>
    <scope>NUCLEOTIDE SEQUENCE</scope>
</reference>
<evidence type="ECO:0000256" key="1">
    <source>
        <dbReference type="SAM" id="Phobius"/>
    </source>
</evidence>
<reference evidence="2" key="2">
    <citation type="journal article" date="2015" name="Fish Shellfish Immunol.">
        <title>Early steps in the European eel (Anguilla anguilla)-Vibrio vulnificus interaction in the gills: Role of the RtxA13 toxin.</title>
        <authorList>
            <person name="Callol A."/>
            <person name="Pajuelo D."/>
            <person name="Ebbesson L."/>
            <person name="Teles M."/>
            <person name="MacKenzie S."/>
            <person name="Amaro C."/>
        </authorList>
    </citation>
    <scope>NUCLEOTIDE SEQUENCE</scope>
</reference>
<protein>
    <submittedName>
        <fullName evidence="2">Uncharacterized protein</fullName>
    </submittedName>
</protein>
<proteinExistence type="predicted"/>
<keyword evidence="1" id="KW-0812">Transmembrane</keyword>
<accession>A0A0E9XQJ8</accession>
<evidence type="ECO:0000313" key="2">
    <source>
        <dbReference type="EMBL" id="JAI04895.1"/>
    </source>
</evidence>
<keyword evidence="1" id="KW-1133">Transmembrane helix</keyword>
<dbReference type="AlphaFoldDB" id="A0A0E9XQJ8"/>
<feature type="transmembrane region" description="Helical" evidence="1">
    <location>
        <begin position="16"/>
        <end position="39"/>
    </location>
</feature>
<dbReference type="EMBL" id="GBXM01003683">
    <property type="protein sequence ID" value="JAI04895.1"/>
    <property type="molecule type" value="Transcribed_RNA"/>
</dbReference>
<sequence length="55" mass="6258">MRMPSSVTPSSYTGKLGFVSFFIGRLLSLPFCATWAFCVRDFPSFRLYSPILVFL</sequence>
<name>A0A0E9XQJ8_ANGAN</name>
<keyword evidence="1" id="KW-0472">Membrane</keyword>
<organism evidence="2">
    <name type="scientific">Anguilla anguilla</name>
    <name type="common">European freshwater eel</name>
    <name type="synonym">Muraena anguilla</name>
    <dbReference type="NCBI Taxonomy" id="7936"/>
    <lineage>
        <taxon>Eukaryota</taxon>
        <taxon>Metazoa</taxon>
        <taxon>Chordata</taxon>
        <taxon>Craniata</taxon>
        <taxon>Vertebrata</taxon>
        <taxon>Euteleostomi</taxon>
        <taxon>Actinopterygii</taxon>
        <taxon>Neopterygii</taxon>
        <taxon>Teleostei</taxon>
        <taxon>Anguilliformes</taxon>
        <taxon>Anguillidae</taxon>
        <taxon>Anguilla</taxon>
    </lineage>
</organism>